<dbReference type="Proteomes" id="UP001348805">
    <property type="component" value="Segment"/>
</dbReference>
<keyword evidence="2" id="KW-1185">Reference proteome</keyword>
<organism evidence="1 2">
    <name type="scientific">phage Lak_Megaphage_RVC_AP3_GC26</name>
    <dbReference type="NCBI Taxonomy" id="3109225"/>
    <lineage>
        <taxon>Viruses</taxon>
        <taxon>Duplodnaviria</taxon>
        <taxon>Heunggongvirae</taxon>
        <taxon>Uroviricota</taxon>
        <taxon>Caudoviricetes</taxon>
        <taxon>Caudoviricetes code 15 clade</taxon>
    </lineage>
</organism>
<reference evidence="1 2" key="1">
    <citation type="submission" date="2023-11" db="EMBL/GenBank/DDBJ databases">
        <authorList>
            <person name="Cook R."/>
            <person name="Crisci M."/>
            <person name="Pye H."/>
            <person name="Adriaenssens E."/>
            <person name="Santini J."/>
        </authorList>
    </citation>
    <scope>NUCLEOTIDE SEQUENCE [LARGE SCALE GENOMIC DNA]</scope>
    <source>
        <strain evidence="1">Lak_Megaphage_RVC_AP3_GC26</strain>
    </source>
</reference>
<dbReference type="EMBL" id="OR769219">
    <property type="protein sequence ID" value="WQJ51510.1"/>
    <property type="molecule type" value="Genomic_DNA"/>
</dbReference>
<evidence type="ECO:0000313" key="2">
    <source>
        <dbReference type="Proteomes" id="UP001348805"/>
    </source>
</evidence>
<name>A0ABZ0Z3A6_9CAUD</name>
<accession>A0ABZ0Z3A6</accession>
<proteinExistence type="predicted"/>
<sequence>MIDYSVNYRRYWWHKRYAIVFVTKLSTITCTGTKYTEDYEEGFQTDSIDVYKEYLKTLLDKNLKCCVIDRKYKKLLFNNINNESDNYNTYSDYCILEKYIGDNKTIIDFMEFNYNTNIYSTLLNRDKNDMYFQANMKYKEYLNKVWNKH</sequence>
<evidence type="ECO:0000313" key="1">
    <source>
        <dbReference type="EMBL" id="WQJ51510.1"/>
    </source>
</evidence>
<protein>
    <submittedName>
        <fullName evidence="1">Uncharacterized protein</fullName>
    </submittedName>
</protein>